<reference evidence="1" key="2">
    <citation type="journal article" date="2015" name="Fish Shellfish Immunol.">
        <title>Early steps in the European eel (Anguilla anguilla)-Vibrio vulnificus interaction in the gills: Role of the RtxA13 toxin.</title>
        <authorList>
            <person name="Callol A."/>
            <person name="Pajuelo D."/>
            <person name="Ebbesson L."/>
            <person name="Teles M."/>
            <person name="MacKenzie S."/>
            <person name="Amaro C."/>
        </authorList>
    </citation>
    <scope>NUCLEOTIDE SEQUENCE</scope>
</reference>
<reference evidence="1" key="1">
    <citation type="submission" date="2014-11" db="EMBL/GenBank/DDBJ databases">
        <authorList>
            <person name="Amaro Gonzalez C."/>
        </authorList>
    </citation>
    <scope>NUCLEOTIDE SEQUENCE</scope>
</reference>
<protein>
    <submittedName>
        <fullName evidence="1">Uncharacterized protein</fullName>
    </submittedName>
</protein>
<proteinExistence type="predicted"/>
<name>A0A0E9W6S7_ANGAN</name>
<dbReference type="AlphaFoldDB" id="A0A0E9W6S7"/>
<sequence>MPARIHGLRFGSDAWRGAPSRAAFCGYSRCSEGGCLTVPRLTHSPVFTFLSSVHASCVVINVDSDLL</sequence>
<accession>A0A0E9W6S7</accession>
<dbReference type="EMBL" id="GBXM01022493">
    <property type="protein sequence ID" value="JAH86084.1"/>
    <property type="molecule type" value="Transcribed_RNA"/>
</dbReference>
<organism evidence="1">
    <name type="scientific">Anguilla anguilla</name>
    <name type="common">European freshwater eel</name>
    <name type="synonym">Muraena anguilla</name>
    <dbReference type="NCBI Taxonomy" id="7936"/>
    <lineage>
        <taxon>Eukaryota</taxon>
        <taxon>Metazoa</taxon>
        <taxon>Chordata</taxon>
        <taxon>Craniata</taxon>
        <taxon>Vertebrata</taxon>
        <taxon>Euteleostomi</taxon>
        <taxon>Actinopterygii</taxon>
        <taxon>Neopterygii</taxon>
        <taxon>Teleostei</taxon>
        <taxon>Anguilliformes</taxon>
        <taxon>Anguillidae</taxon>
        <taxon>Anguilla</taxon>
    </lineage>
</organism>
<evidence type="ECO:0000313" key="1">
    <source>
        <dbReference type="EMBL" id="JAH86084.1"/>
    </source>
</evidence>